<dbReference type="InterPro" id="IPR000719">
    <property type="entry name" value="Prot_kinase_dom"/>
</dbReference>
<name>A0ABY9P511_9GAMM</name>
<evidence type="ECO:0000256" key="7">
    <source>
        <dbReference type="SAM" id="Phobius"/>
    </source>
</evidence>
<keyword evidence="2 5" id="KW-0547">Nucleotide-binding</keyword>
<protein>
    <submittedName>
        <fullName evidence="9">Serine/threonine-protein kinase</fullName>
        <ecNumber evidence="9">2.7.11.1</ecNumber>
    </submittedName>
</protein>
<evidence type="ECO:0000256" key="1">
    <source>
        <dbReference type="ARBA" id="ARBA00022679"/>
    </source>
</evidence>
<evidence type="ECO:0000256" key="5">
    <source>
        <dbReference type="PROSITE-ProRule" id="PRU10141"/>
    </source>
</evidence>
<dbReference type="InterPro" id="IPR008271">
    <property type="entry name" value="Ser/Thr_kinase_AS"/>
</dbReference>
<dbReference type="EC" id="2.7.11.1" evidence="9"/>
<dbReference type="CDD" id="cd14014">
    <property type="entry name" value="STKc_PknB_like"/>
    <property type="match status" value="1"/>
</dbReference>
<dbReference type="PROSITE" id="PS00108">
    <property type="entry name" value="PROTEIN_KINASE_ST"/>
    <property type="match status" value="1"/>
</dbReference>
<dbReference type="SUPFAM" id="SSF56436">
    <property type="entry name" value="C-type lectin-like"/>
    <property type="match status" value="1"/>
</dbReference>
<dbReference type="PROSITE" id="PS00107">
    <property type="entry name" value="PROTEIN_KINASE_ATP"/>
    <property type="match status" value="1"/>
</dbReference>
<dbReference type="InterPro" id="IPR016187">
    <property type="entry name" value="CTDL_fold"/>
</dbReference>
<keyword evidence="4 5" id="KW-0067">ATP-binding</keyword>
<gene>
    <name evidence="9" type="ORF">RDV84_19440</name>
</gene>
<feature type="compositionally biased region" description="Low complexity" evidence="6">
    <location>
        <begin position="20"/>
        <end position="39"/>
    </location>
</feature>
<dbReference type="Gene3D" id="3.30.200.20">
    <property type="entry name" value="Phosphorylase Kinase, domain 1"/>
    <property type="match status" value="1"/>
</dbReference>
<keyword evidence="7" id="KW-1133">Transmembrane helix</keyword>
<keyword evidence="10" id="KW-1185">Reference proteome</keyword>
<dbReference type="RefSeq" id="WP_309151282.1">
    <property type="nucleotide sequence ID" value="NZ_CP133568.1"/>
</dbReference>
<organism evidence="9 10">
    <name type="scientific">Lysobacter yananisis</name>
    <dbReference type="NCBI Taxonomy" id="1003114"/>
    <lineage>
        <taxon>Bacteria</taxon>
        <taxon>Pseudomonadati</taxon>
        <taxon>Pseudomonadota</taxon>
        <taxon>Gammaproteobacteria</taxon>
        <taxon>Lysobacterales</taxon>
        <taxon>Lysobacteraceae</taxon>
        <taxon>Lysobacter</taxon>
    </lineage>
</organism>
<feature type="domain" description="Protein kinase" evidence="8">
    <location>
        <begin position="134"/>
        <end position="403"/>
    </location>
</feature>
<keyword evidence="1 9" id="KW-0808">Transferase</keyword>
<dbReference type="EMBL" id="CP133568">
    <property type="protein sequence ID" value="WMT02117.1"/>
    <property type="molecule type" value="Genomic_DNA"/>
</dbReference>
<feature type="compositionally biased region" description="Low complexity" evidence="6">
    <location>
        <begin position="49"/>
        <end position="79"/>
    </location>
</feature>
<evidence type="ECO:0000313" key="10">
    <source>
        <dbReference type="Proteomes" id="UP001229313"/>
    </source>
</evidence>
<evidence type="ECO:0000256" key="2">
    <source>
        <dbReference type="ARBA" id="ARBA00022741"/>
    </source>
</evidence>
<dbReference type="InterPro" id="IPR011009">
    <property type="entry name" value="Kinase-like_dom_sf"/>
</dbReference>
<dbReference type="PROSITE" id="PS50011">
    <property type="entry name" value="PROTEIN_KINASE_DOM"/>
    <property type="match status" value="1"/>
</dbReference>
<keyword evidence="3 9" id="KW-0418">Kinase</keyword>
<evidence type="ECO:0000256" key="3">
    <source>
        <dbReference type="ARBA" id="ARBA00022777"/>
    </source>
</evidence>
<feature type="compositionally biased region" description="Basic and acidic residues" evidence="6">
    <location>
        <begin position="1"/>
        <end position="17"/>
    </location>
</feature>
<dbReference type="Gene3D" id="1.10.510.10">
    <property type="entry name" value="Transferase(Phosphotransferase) domain 1"/>
    <property type="match status" value="1"/>
</dbReference>
<feature type="region of interest" description="Disordered" evidence="6">
    <location>
        <begin position="1"/>
        <end position="108"/>
    </location>
</feature>
<dbReference type="PANTHER" id="PTHR43289:SF6">
    <property type="entry name" value="SERINE_THREONINE-PROTEIN KINASE NEKL-3"/>
    <property type="match status" value="1"/>
</dbReference>
<reference evidence="9 10" key="1">
    <citation type="submission" date="2023-08" db="EMBL/GenBank/DDBJ databases">
        <title>The whole genome sequence of Lysobacter yananisis.</title>
        <authorList>
            <person name="Sun H."/>
        </authorList>
    </citation>
    <scope>NUCLEOTIDE SEQUENCE [LARGE SCALE GENOMIC DNA]</scope>
    <source>
        <strain evidence="9 10">SNNU513</strain>
    </source>
</reference>
<evidence type="ECO:0000256" key="6">
    <source>
        <dbReference type="SAM" id="MobiDB-lite"/>
    </source>
</evidence>
<dbReference type="Pfam" id="PF00069">
    <property type="entry name" value="Pkinase"/>
    <property type="match status" value="1"/>
</dbReference>
<feature type="compositionally biased region" description="Basic and acidic residues" evidence="6">
    <location>
        <begin position="80"/>
        <end position="99"/>
    </location>
</feature>
<feature type="transmembrane region" description="Helical" evidence="7">
    <location>
        <begin position="410"/>
        <end position="432"/>
    </location>
</feature>
<keyword evidence="7" id="KW-0812">Transmembrane</keyword>
<dbReference type="InterPro" id="IPR017441">
    <property type="entry name" value="Protein_kinase_ATP_BS"/>
</dbReference>
<keyword evidence="7" id="KW-0472">Membrane</keyword>
<evidence type="ECO:0000259" key="8">
    <source>
        <dbReference type="PROSITE" id="PS50011"/>
    </source>
</evidence>
<evidence type="ECO:0000256" key="4">
    <source>
        <dbReference type="ARBA" id="ARBA00022840"/>
    </source>
</evidence>
<dbReference type="Proteomes" id="UP001229313">
    <property type="component" value="Chromosome"/>
</dbReference>
<sequence>MKHTDERPRAADSDDATRVAPIRADAGATAAPPANAPAADETVVAPMRASATGAPAAHTHTHTPATDAPPASAPAPDAAPHADDATVVKRPAIDTERRRATSQSTSAGTTDWVALSADPAQAQVGVGTLLKGRFLLEREIGRGGMGVVYLARDERKVEARDRHPHIAVKVLNDDFRRHPDALIALQREARKAQSLAHDRIVRVYDFDKDGTVVFMTMEYIDGTDLRGLIRGRQGLGLPMAEAAGLIEGMGRALERAHRAGVVHSDFKPGNVMVDADGAAKVFDFGIARATRRVGEADDDRTVFDATTLGALTPAYASLEMLRGEQPAVADDVYAFGCVVYELLAGRHPFDKLSAQDAQAAGKYPKPIRGLSRRQNRALQRCLAFAATDRPGIAEVLEQLRPRGLRERARGYAVGAGALLLGGAAAAFLAQAYSRQQQSRQVLQRLAPGAADRYADEAQAGRALMALDEEDRRRLVADASAPIESFLLARIDHYWLPYRGREDYAGAQRVLAVREQLKLFSPRLETRRIELEQERNKILNELDTRLSRAIAAGALFEDQPGNAVAILGRIRAIDPNSRLLRHAQLALSYDAAIVQAIGGGQLESARVRLATARRVFPNDPNWPVREQQLTAAVAAPPVPAEGVPVAGAPAEGAPDATAPLAEPAAAEAAEPLAQAEEAAMKEAEIETRIESLRGAAAAGDADKVADLLQRIAELDPRHAFLGEGRRLLRDTVLGEARDLSRQGKWSDAAELSARREDWSNDPTVRQAALRYALAADLARQGAIEPGAPAWPGLQGRARKLRAQDPRGLRLWQAELAASNRRSAIAVRGLLQRLLAAPVEPASAPVATTAAVPDTPAVADRADKKSEPLAPCRAGAAAKARPCGDSLGSYGNGPVLVVVPRAGKKPLAIMRREIGFDDLKPFCDATRSCPDSSRWQGKTVARDLPLSLVQKYAQWLSGASRQAYRLPTDAEWIEAARAGGAEAVCEVAVTNRWGLVNMAGGVGEWVVDGSVVGVRGGPGNARACAGAAGVGNGRADARIGARLVKELK</sequence>
<evidence type="ECO:0000313" key="9">
    <source>
        <dbReference type="EMBL" id="WMT02117.1"/>
    </source>
</evidence>
<accession>A0ABY9P511</accession>
<dbReference type="GO" id="GO:0004674">
    <property type="term" value="F:protein serine/threonine kinase activity"/>
    <property type="evidence" value="ECO:0007669"/>
    <property type="project" value="UniProtKB-EC"/>
</dbReference>
<proteinExistence type="predicted"/>
<feature type="binding site" evidence="5">
    <location>
        <position position="169"/>
    </location>
    <ligand>
        <name>ATP</name>
        <dbReference type="ChEBI" id="CHEBI:30616"/>
    </ligand>
</feature>
<dbReference type="SUPFAM" id="SSF56112">
    <property type="entry name" value="Protein kinase-like (PK-like)"/>
    <property type="match status" value="1"/>
</dbReference>
<dbReference type="PANTHER" id="PTHR43289">
    <property type="entry name" value="MITOGEN-ACTIVATED PROTEIN KINASE KINASE KINASE 20-RELATED"/>
    <property type="match status" value="1"/>
</dbReference>